<keyword evidence="2" id="KW-1185">Reference proteome</keyword>
<proteinExistence type="predicted"/>
<dbReference type="RefSeq" id="WP_271916103.1">
    <property type="nucleotide sequence ID" value="NZ_JAQNDO010000001.1"/>
</dbReference>
<organism evidence="1 2">
    <name type="scientific">Polyangium mundeleinium</name>
    <dbReference type="NCBI Taxonomy" id="2995306"/>
    <lineage>
        <taxon>Bacteria</taxon>
        <taxon>Pseudomonadati</taxon>
        <taxon>Myxococcota</taxon>
        <taxon>Polyangia</taxon>
        <taxon>Polyangiales</taxon>
        <taxon>Polyangiaceae</taxon>
        <taxon>Polyangium</taxon>
    </lineage>
</organism>
<reference evidence="1 2" key="1">
    <citation type="submission" date="2022-11" db="EMBL/GenBank/DDBJ databases">
        <title>Minimal conservation of predation-associated metabolite biosynthetic gene clusters underscores biosynthetic potential of Myxococcota including descriptions for ten novel species: Archangium lansinium sp. nov., Myxococcus landrumus sp. nov., Nannocystis bai.</title>
        <authorList>
            <person name="Ahearne A."/>
            <person name="Stevens C."/>
            <person name="Dowd S."/>
        </authorList>
    </citation>
    <scope>NUCLEOTIDE SEQUENCE [LARGE SCALE GENOMIC DNA]</scope>
    <source>
        <strain evidence="1 2">RJM3</strain>
    </source>
</reference>
<gene>
    <name evidence="1" type="ORF">POL67_06035</name>
</gene>
<name>A0ABT5EGD7_9BACT</name>
<dbReference type="Proteomes" id="UP001221411">
    <property type="component" value="Unassembled WGS sequence"/>
</dbReference>
<evidence type="ECO:0000313" key="2">
    <source>
        <dbReference type="Proteomes" id="UP001221411"/>
    </source>
</evidence>
<evidence type="ECO:0008006" key="3">
    <source>
        <dbReference type="Google" id="ProtNLM"/>
    </source>
</evidence>
<sequence>MVLTINTIVYRDIAMHRFSPPPIVPSAASTILPLAFMLANSVLLAGCSRDASSIVRDYLNQDSCLDRAKFILDPEANRAALAEHYKDQKDCKKPFESIEADDCAKMNEGDYCSVEVVFGKNKRDYYYHFKKTAEGLKLDWRSSVGYNPVSLPFFRTQRLKGTYLFRVWAKLTDYYNFDYNDTEQTHQSIELRDPGGAAITGYIRRDAPTAAALLDVLKDGKEHGVMVELRYPPNSKDSSVVGIERFVAERWRQRPEEFEARPAPALP</sequence>
<comment type="caution">
    <text evidence="1">The sequence shown here is derived from an EMBL/GenBank/DDBJ whole genome shotgun (WGS) entry which is preliminary data.</text>
</comment>
<dbReference type="EMBL" id="JAQNDO010000001">
    <property type="protein sequence ID" value="MDC0740897.1"/>
    <property type="molecule type" value="Genomic_DNA"/>
</dbReference>
<accession>A0ABT5EGD7</accession>
<evidence type="ECO:0000313" key="1">
    <source>
        <dbReference type="EMBL" id="MDC0740897.1"/>
    </source>
</evidence>
<protein>
    <recommendedName>
        <fullName evidence="3">Lipoprotein</fullName>
    </recommendedName>
</protein>